<dbReference type="EMBL" id="BLKM01010449">
    <property type="protein sequence ID" value="GFG30281.1"/>
    <property type="molecule type" value="Genomic_DNA"/>
</dbReference>
<evidence type="ECO:0000256" key="3">
    <source>
        <dbReference type="ARBA" id="ARBA00022692"/>
    </source>
</evidence>
<dbReference type="Pfam" id="PF07856">
    <property type="entry name" value="Orai-1"/>
    <property type="match status" value="1"/>
</dbReference>
<feature type="region of interest" description="Disordered" evidence="6">
    <location>
        <begin position="1"/>
        <end position="77"/>
    </location>
</feature>
<gene>
    <name evidence="8" type="ORF">Cfor_04438</name>
</gene>
<feature type="transmembrane region" description="Helical" evidence="7">
    <location>
        <begin position="347"/>
        <end position="372"/>
    </location>
</feature>
<reference evidence="9" key="1">
    <citation type="submission" date="2020-01" db="EMBL/GenBank/DDBJ databases">
        <title>Draft genome sequence of the Termite Coptotermes fromosanus.</title>
        <authorList>
            <person name="Itakura S."/>
            <person name="Yosikawa Y."/>
            <person name="Umezawa K."/>
        </authorList>
    </citation>
    <scope>NUCLEOTIDE SEQUENCE [LARGE SCALE GENOMIC DNA]</scope>
</reference>
<dbReference type="InParanoid" id="A0A6L2PCQ1"/>
<feature type="transmembrane region" description="Helical" evidence="7">
    <location>
        <begin position="292"/>
        <end position="318"/>
    </location>
</feature>
<dbReference type="AlphaFoldDB" id="A0A6L2PCQ1"/>
<dbReference type="InterPro" id="IPR038350">
    <property type="entry name" value="Orai_sf"/>
</dbReference>
<evidence type="ECO:0000256" key="7">
    <source>
        <dbReference type="SAM" id="Phobius"/>
    </source>
</evidence>
<dbReference type="Proteomes" id="UP000502823">
    <property type="component" value="Unassembled WGS sequence"/>
</dbReference>
<keyword evidence="9" id="KW-1185">Reference proteome</keyword>
<organism evidence="8 9">
    <name type="scientific">Coptotermes formosanus</name>
    <name type="common">Formosan subterranean termite</name>
    <dbReference type="NCBI Taxonomy" id="36987"/>
    <lineage>
        <taxon>Eukaryota</taxon>
        <taxon>Metazoa</taxon>
        <taxon>Ecdysozoa</taxon>
        <taxon>Arthropoda</taxon>
        <taxon>Hexapoda</taxon>
        <taxon>Insecta</taxon>
        <taxon>Pterygota</taxon>
        <taxon>Neoptera</taxon>
        <taxon>Polyneoptera</taxon>
        <taxon>Dictyoptera</taxon>
        <taxon>Blattodea</taxon>
        <taxon>Blattoidea</taxon>
        <taxon>Termitoidae</taxon>
        <taxon>Rhinotermitidae</taxon>
        <taxon>Coptotermes</taxon>
    </lineage>
</organism>
<comment type="caution">
    <text evidence="8">The sequence shown here is derived from an EMBL/GenBank/DDBJ whole genome shotgun (WGS) entry which is preliminary data.</text>
</comment>
<comment type="subcellular location">
    <subcellularLocation>
        <location evidence="1">Membrane</location>
        <topology evidence="1">Multi-pass membrane protein</topology>
    </subcellularLocation>
</comment>
<evidence type="ECO:0000256" key="1">
    <source>
        <dbReference type="ARBA" id="ARBA00004141"/>
    </source>
</evidence>
<dbReference type="GO" id="GO:0002115">
    <property type="term" value="P:store-operated calcium entry"/>
    <property type="evidence" value="ECO:0007669"/>
    <property type="project" value="TreeGrafter"/>
</dbReference>
<evidence type="ECO:0008006" key="10">
    <source>
        <dbReference type="Google" id="ProtNLM"/>
    </source>
</evidence>
<evidence type="ECO:0000256" key="2">
    <source>
        <dbReference type="ARBA" id="ARBA00008062"/>
    </source>
</evidence>
<dbReference type="GO" id="GO:0015279">
    <property type="term" value="F:store-operated calcium channel activity"/>
    <property type="evidence" value="ECO:0007669"/>
    <property type="project" value="TreeGrafter"/>
</dbReference>
<keyword evidence="5 7" id="KW-0472">Membrane</keyword>
<dbReference type="PANTHER" id="PTHR31501">
    <property type="entry name" value="CALCIUM RELEASE-ACTIVATED CALCIUM CHANNEL PROTEIN 1"/>
    <property type="match status" value="1"/>
</dbReference>
<dbReference type="InterPro" id="IPR012446">
    <property type="entry name" value="CRAC_channel"/>
</dbReference>
<evidence type="ECO:0000313" key="8">
    <source>
        <dbReference type="EMBL" id="GFG30281.1"/>
    </source>
</evidence>
<accession>A0A6L2PCQ1</accession>
<dbReference type="OrthoDB" id="61124at2759"/>
<dbReference type="FunFam" id="1.20.140.140:FF:000002">
    <property type="entry name" value="Uncharacterized protein, isoform B"/>
    <property type="match status" value="1"/>
</dbReference>
<keyword evidence="4 7" id="KW-1133">Transmembrane helix</keyword>
<dbReference type="GO" id="GO:0016020">
    <property type="term" value="C:membrane"/>
    <property type="evidence" value="ECO:0007669"/>
    <property type="project" value="UniProtKB-SubCell"/>
</dbReference>
<protein>
    <recommendedName>
        <fullName evidence="10">Calcium release-activated calcium channel protein 1</fullName>
    </recommendedName>
</protein>
<evidence type="ECO:0000256" key="6">
    <source>
        <dbReference type="SAM" id="MobiDB-lite"/>
    </source>
</evidence>
<evidence type="ECO:0000256" key="5">
    <source>
        <dbReference type="ARBA" id="ARBA00023136"/>
    </source>
</evidence>
<name>A0A6L2PCQ1_COPFO</name>
<evidence type="ECO:0000256" key="4">
    <source>
        <dbReference type="ARBA" id="ARBA00022989"/>
    </source>
</evidence>
<evidence type="ECO:0000313" key="9">
    <source>
        <dbReference type="Proteomes" id="UP000502823"/>
    </source>
</evidence>
<proteinExistence type="inferred from homology"/>
<keyword evidence="3 7" id="KW-0812">Transmembrane</keyword>
<dbReference type="Gene3D" id="1.20.140.140">
    <property type="entry name" value="Calcium release-activated calcium channel protein Orai"/>
    <property type="match status" value="1"/>
</dbReference>
<feature type="compositionally biased region" description="Polar residues" evidence="6">
    <location>
        <begin position="56"/>
        <end position="71"/>
    </location>
</feature>
<comment type="similarity">
    <text evidence="2">Belongs to the Orai family.</text>
</comment>
<feature type="transmembrane region" description="Helical" evidence="7">
    <location>
        <begin position="378"/>
        <end position="399"/>
    </location>
</feature>
<sequence length="435" mass="48257">MSDARKSIESAATGSPVTASDGMRRPLSSDVPSPAAVNADPDGGPTHTSDHATETRAPQVSFHESNTTSVNDYPIQGGSQRYLADQQPLRPWRSKPTAFPEALVPCRYPPSVLMEESSNARRSQLDLFNSQPSMMKSSSDIPLNRAPTPSHSELHYNSHRVVPSVLYKSISSNMLPPHYPSRGTVHQTRPWRYPSSSTTRPVGLPYSISQQSLISRAGCQCQCDSFRKQSGEGSSMDEDSVMTPEGLSWRRLHMSRAKLKATATTSELLSGFAMVAMVELQINEPTNVPEWLFVMFSVCTTVLVAVHIFALMISTYLLPNIDAISKLQVHELVGQSPHERMRGFIELAWAFSTVLGLFLFLVEVAILCWVKFWDYSFTAAWAATIIVIPVLIVFVAFAVHFYHSLVVYKCEATVTDLQQLEEMKKQLDDVDCSPV</sequence>
<dbReference type="PANTHER" id="PTHR31501:SF7">
    <property type="entry name" value="CALCIUM RELEASE-ACTIVATED CALCIUM CHANNEL PROTEIN 1"/>
    <property type="match status" value="1"/>
</dbReference>